<dbReference type="EMBL" id="VIEB01000544">
    <property type="protein sequence ID" value="TQD87247.1"/>
    <property type="molecule type" value="Genomic_DNA"/>
</dbReference>
<proteinExistence type="predicted"/>
<organism evidence="1 2">
    <name type="scientific">Malus baccata</name>
    <name type="common">Siberian crab apple</name>
    <name type="synonym">Pyrus baccata</name>
    <dbReference type="NCBI Taxonomy" id="106549"/>
    <lineage>
        <taxon>Eukaryota</taxon>
        <taxon>Viridiplantae</taxon>
        <taxon>Streptophyta</taxon>
        <taxon>Embryophyta</taxon>
        <taxon>Tracheophyta</taxon>
        <taxon>Spermatophyta</taxon>
        <taxon>Magnoliopsida</taxon>
        <taxon>eudicotyledons</taxon>
        <taxon>Gunneridae</taxon>
        <taxon>Pentapetalae</taxon>
        <taxon>rosids</taxon>
        <taxon>fabids</taxon>
        <taxon>Rosales</taxon>
        <taxon>Rosaceae</taxon>
        <taxon>Amygdaloideae</taxon>
        <taxon>Maleae</taxon>
        <taxon>Malus</taxon>
    </lineage>
</organism>
<dbReference type="AlphaFoldDB" id="A0A540LL89"/>
<protein>
    <submittedName>
        <fullName evidence="1">Uncharacterized protein</fullName>
    </submittedName>
</protein>
<keyword evidence="2" id="KW-1185">Reference proteome</keyword>
<gene>
    <name evidence="1" type="ORF">C1H46_027209</name>
</gene>
<evidence type="ECO:0000313" key="1">
    <source>
        <dbReference type="EMBL" id="TQD87247.1"/>
    </source>
</evidence>
<reference evidence="1 2" key="1">
    <citation type="journal article" date="2019" name="G3 (Bethesda)">
        <title>Sequencing of a Wild Apple (Malus baccata) Genome Unravels the Differences Between Cultivated and Wild Apple Species Regarding Disease Resistance and Cold Tolerance.</title>
        <authorList>
            <person name="Chen X."/>
        </authorList>
    </citation>
    <scope>NUCLEOTIDE SEQUENCE [LARGE SCALE GENOMIC DNA]</scope>
    <source>
        <strain evidence="2">cv. Shandingzi</strain>
        <tissue evidence="1">Leaves</tissue>
    </source>
</reference>
<comment type="caution">
    <text evidence="1">The sequence shown here is derived from an EMBL/GenBank/DDBJ whole genome shotgun (WGS) entry which is preliminary data.</text>
</comment>
<evidence type="ECO:0000313" key="2">
    <source>
        <dbReference type="Proteomes" id="UP000315295"/>
    </source>
</evidence>
<dbReference type="Proteomes" id="UP000315295">
    <property type="component" value="Unassembled WGS sequence"/>
</dbReference>
<name>A0A540LL89_MALBA</name>
<accession>A0A540LL89</accession>
<sequence length="59" mass="6553">MSFSVEFAPSPEEHDDADNERLDLVDPATLNWSPSSGTFLKAAVTLKDQSWVFSIPVEK</sequence>